<sequence>MALSKSVNLAHAQRAVPCNVCEDEEAGEYYCVECKQTLCSQCEKNHRRVAATRNHNIILRTQVADIDTKALACADHGEQASFHCEKCNVPVCTKCVTGQHKVHALSDIDDIIEKENKLLQDDIKALQRALPILKTQRGEVHTKRESYNKKIDKILKDIEDENQAAIEEINKKYNERVTNVRSIQNSHLAIFDGFDEEMKLKIVSYEKRISEYEDTVAKNKFPALRNVFKGKSSLPETDNSPKLPEPPTFVSGDLQSMVGNIGKLHISHSSLMPKLRTPTIILQFKCPVQGYPRICITKEGDVWLGGSESRELVMVDIKGQVLKRREIHNTPAALAVMDCGDVIISPRGSNSKSVSRLLKDGREQHLYDTSPSCSYGVSVTANQTILICTLDGGVVRINGDGTNVKQVNKGSGEWSAIHAVEAADGNIYITDRSNHAVVIVSKDGQVLSTIKHTTEGQKLQGPIGLVMDKIGNILCADWDNYAVYIIDQNQQMRELVGPSRGILYPQWLALDNDNNLWITQTNGTVHVIKYLSP</sequence>
<proteinExistence type="predicted"/>
<keyword evidence="2" id="KW-0175">Coiled coil</keyword>
<dbReference type="PROSITE" id="PS50119">
    <property type="entry name" value="ZF_BBOX"/>
    <property type="match status" value="2"/>
</dbReference>
<feature type="domain" description="B box-type" evidence="3">
    <location>
        <begin position="68"/>
        <end position="108"/>
    </location>
</feature>
<evidence type="ECO:0000259" key="3">
    <source>
        <dbReference type="PROSITE" id="PS50119"/>
    </source>
</evidence>
<dbReference type="Pfam" id="PF00643">
    <property type="entry name" value="zf-B_box"/>
    <property type="match status" value="2"/>
</dbReference>
<dbReference type="SUPFAM" id="SSF57845">
    <property type="entry name" value="B-box zinc-binding domain"/>
    <property type="match status" value="1"/>
</dbReference>
<reference evidence="4" key="1">
    <citation type="submission" date="2019-08" db="EMBL/GenBank/DDBJ databases">
        <title>The improved chromosome-level genome for the pearl oyster Pinctada fucata martensii using PacBio sequencing and Hi-C.</title>
        <authorList>
            <person name="Zheng Z."/>
        </authorList>
    </citation>
    <scope>NUCLEOTIDE SEQUENCE</scope>
    <source>
        <strain evidence="4">ZZ-2019</strain>
        <tissue evidence="4">Adductor muscle</tissue>
    </source>
</reference>
<keyword evidence="5" id="KW-1185">Reference proteome</keyword>
<feature type="domain" description="B box-type" evidence="3">
    <location>
        <begin position="13"/>
        <end position="60"/>
    </location>
</feature>
<feature type="coiled-coil region" evidence="2">
    <location>
        <begin position="109"/>
        <end position="175"/>
    </location>
</feature>
<dbReference type="SMART" id="SM00336">
    <property type="entry name" value="BBOX"/>
    <property type="match status" value="2"/>
</dbReference>
<keyword evidence="1" id="KW-0863">Zinc-finger</keyword>
<dbReference type="PANTHER" id="PTHR25462:SF296">
    <property type="entry name" value="MEIOTIC P26, ISOFORM F"/>
    <property type="match status" value="1"/>
</dbReference>
<dbReference type="Gene3D" id="2.120.10.30">
    <property type="entry name" value="TolB, C-terminal domain"/>
    <property type="match status" value="1"/>
</dbReference>
<evidence type="ECO:0000256" key="2">
    <source>
        <dbReference type="SAM" id="Coils"/>
    </source>
</evidence>
<dbReference type="PANTHER" id="PTHR25462">
    <property type="entry name" value="BONUS, ISOFORM C-RELATED"/>
    <property type="match status" value="1"/>
</dbReference>
<keyword evidence="1" id="KW-0479">Metal-binding</keyword>
<name>A0AA89BVN4_PINIB</name>
<evidence type="ECO:0000313" key="5">
    <source>
        <dbReference type="Proteomes" id="UP001186944"/>
    </source>
</evidence>
<evidence type="ECO:0000256" key="1">
    <source>
        <dbReference type="PROSITE-ProRule" id="PRU00024"/>
    </source>
</evidence>
<dbReference type="SUPFAM" id="SSF63829">
    <property type="entry name" value="Calcium-dependent phosphotriesterase"/>
    <property type="match status" value="1"/>
</dbReference>
<dbReference type="AlphaFoldDB" id="A0AA89BVN4"/>
<dbReference type="Proteomes" id="UP001186944">
    <property type="component" value="Unassembled WGS sequence"/>
</dbReference>
<dbReference type="EMBL" id="VSWD01000013">
    <property type="protein sequence ID" value="KAK3084188.1"/>
    <property type="molecule type" value="Genomic_DNA"/>
</dbReference>
<evidence type="ECO:0000313" key="4">
    <source>
        <dbReference type="EMBL" id="KAK3084188.1"/>
    </source>
</evidence>
<protein>
    <recommendedName>
        <fullName evidence="3">B box-type domain-containing protein</fullName>
    </recommendedName>
</protein>
<dbReference type="InterPro" id="IPR000315">
    <property type="entry name" value="Znf_B-box"/>
</dbReference>
<keyword evidence="1" id="KW-0862">Zinc</keyword>
<dbReference type="GO" id="GO:0061630">
    <property type="term" value="F:ubiquitin protein ligase activity"/>
    <property type="evidence" value="ECO:0007669"/>
    <property type="project" value="TreeGrafter"/>
</dbReference>
<dbReference type="GO" id="GO:0008270">
    <property type="term" value="F:zinc ion binding"/>
    <property type="evidence" value="ECO:0007669"/>
    <property type="project" value="UniProtKB-KW"/>
</dbReference>
<dbReference type="InterPro" id="IPR047153">
    <property type="entry name" value="TRIM45/56/19-like"/>
</dbReference>
<dbReference type="Gene3D" id="3.30.160.60">
    <property type="entry name" value="Classic Zinc Finger"/>
    <property type="match status" value="1"/>
</dbReference>
<gene>
    <name evidence="4" type="ORF">FSP39_009780</name>
</gene>
<comment type="caution">
    <text evidence="4">The sequence shown here is derived from an EMBL/GenBank/DDBJ whole genome shotgun (WGS) entry which is preliminary data.</text>
</comment>
<organism evidence="4 5">
    <name type="scientific">Pinctada imbricata</name>
    <name type="common">Atlantic pearl-oyster</name>
    <name type="synonym">Pinctada martensii</name>
    <dbReference type="NCBI Taxonomy" id="66713"/>
    <lineage>
        <taxon>Eukaryota</taxon>
        <taxon>Metazoa</taxon>
        <taxon>Spiralia</taxon>
        <taxon>Lophotrochozoa</taxon>
        <taxon>Mollusca</taxon>
        <taxon>Bivalvia</taxon>
        <taxon>Autobranchia</taxon>
        <taxon>Pteriomorphia</taxon>
        <taxon>Pterioida</taxon>
        <taxon>Pterioidea</taxon>
        <taxon>Pteriidae</taxon>
        <taxon>Pinctada</taxon>
    </lineage>
</organism>
<dbReference type="InterPro" id="IPR011042">
    <property type="entry name" value="6-blade_b-propeller_TolB-like"/>
</dbReference>
<accession>A0AA89BVN4</accession>
<dbReference type="CDD" id="cd19757">
    <property type="entry name" value="Bbox1"/>
    <property type="match status" value="1"/>
</dbReference>